<dbReference type="RefSeq" id="WP_067858657.1">
    <property type="nucleotide sequence ID" value="NZ_CP011502.1"/>
</dbReference>
<protein>
    <submittedName>
        <fullName evidence="7">RNA polymerase</fullName>
    </submittedName>
</protein>
<dbReference type="AlphaFoldDB" id="A0A0U4CX31"/>
<evidence type="ECO:0000256" key="3">
    <source>
        <dbReference type="ARBA" id="ARBA00023082"/>
    </source>
</evidence>
<dbReference type="InterPro" id="IPR013249">
    <property type="entry name" value="RNA_pol_sigma70_r4_t2"/>
</dbReference>
<keyword evidence="3" id="KW-0731">Sigma factor</keyword>
<keyword evidence="4" id="KW-0804">Transcription</keyword>
<dbReference type="InterPro" id="IPR039425">
    <property type="entry name" value="RNA_pol_sigma-70-like"/>
</dbReference>
<dbReference type="InterPro" id="IPR013324">
    <property type="entry name" value="RNA_pol_sigma_r3/r4-like"/>
</dbReference>
<evidence type="ECO:0000259" key="5">
    <source>
        <dbReference type="Pfam" id="PF04542"/>
    </source>
</evidence>
<dbReference type="GO" id="GO:0003677">
    <property type="term" value="F:DNA binding"/>
    <property type="evidence" value="ECO:0007669"/>
    <property type="project" value="InterPro"/>
</dbReference>
<dbReference type="SUPFAM" id="SSF88659">
    <property type="entry name" value="Sigma3 and sigma4 domains of RNA polymerase sigma factors"/>
    <property type="match status" value="1"/>
</dbReference>
<dbReference type="InterPro" id="IPR007627">
    <property type="entry name" value="RNA_pol_sigma70_r2"/>
</dbReference>
<dbReference type="KEGG" id="aer:AERYTH_11385"/>
<keyword evidence="8" id="KW-1185">Reference proteome</keyword>
<organism evidence="7 8">
    <name type="scientific">Aeromicrobium erythreum</name>
    <dbReference type="NCBI Taxonomy" id="2041"/>
    <lineage>
        <taxon>Bacteria</taxon>
        <taxon>Bacillati</taxon>
        <taxon>Actinomycetota</taxon>
        <taxon>Actinomycetes</taxon>
        <taxon>Propionibacteriales</taxon>
        <taxon>Nocardioidaceae</taxon>
        <taxon>Aeromicrobium</taxon>
    </lineage>
</organism>
<dbReference type="Gene3D" id="1.10.10.10">
    <property type="entry name" value="Winged helix-like DNA-binding domain superfamily/Winged helix DNA-binding domain"/>
    <property type="match status" value="1"/>
</dbReference>
<dbReference type="Pfam" id="PF08281">
    <property type="entry name" value="Sigma70_r4_2"/>
    <property type="match status" value="1"/>
</dbReference>
<dbReference type="Gene3D" id="1.10.1740.10">
    <property type="match status" value="1"/>
</dbReference>
<accession>A0A0U4CX31</accession>
<dbReference type="GO" id="GO:0016987">
    <property type="term" value="F:sigma factor activity"/>
    <property type="evidence" value="ECO:0007669"/>
    <property type="project" value="UniProtKB-KW"/>
</dbReference>
<dbReference type="Pfam" id="PF04542">
    <property type="entry name" value="Sigma70_r2"/>
    <property type="match status" value="1"/>
</dbReference>
<feature type="domain" description="RNA polymerase sigma factor 70 region 4 type 2" evidence="6">
    <location>
        <begin position="111"/>
        <end position="158"/>
    </location>
</feature>
<feature type="domain" description="RNA polymerase sigma-70 region 2" evidence="5">
    <location>
        <begin position="12"/>
        <end position="80"/>
    </location>
</feature>
<dbReference type="PATRIC" id="fig|2041.4.peg.2378"/>
<dbReference type="InterPro" id="IPR013325">
    <property type="entry name" value="RNA_pol_sigma_r2"/>
</dbReference>
<name>A0A0U4CX31_9ACTN</name>
<evidence type="ECO:0000256" key="2">
    <source>
        <dbReference type="ARBA" id="ARBA00023015"/>
    </source>
</evidence>
<dbReference type="CDD" id="cd06171">
    <property type="entry name" value="Sigma70_r4"/>
    <property type="match status" value="1"/>
</dbReference>
<dbReference type="NCBIfam" id="TIGR02937">
    <property type="entry name" value="sigma70-ECF"/>
    <property type="match status" value="1"/>
</dbReference>
<evidence type="ECO:0000256" key="4">
    <source>
        <dbReference type="ARBA" id="ARBA00023163"/>
    </source>
</evidence>
<dbReference type="GO" id="GO:0006352">
    <property type="term" value="P:DNA-templated transcription initiation"/>
    <property type="evidence" value="ECO:0007669"/>
    <property type="project" value="InterPro"/>
</dbReference>
<proteinExistence type="inferred from homology"/>
<dbReference type="PANTHER" id="PTHR43133:SF62">
    <property type="entry name" value="RNA POLYMERASE SIGMA FACTOR SIGZ"/>
    <property type="match status" value="1"/>
</dbReference>
<evidence type="ECO:0000313" key="7">
    <source>
        <dbReference type="EMBL" id="ALX05261.1"/>
    </source>
</evidence>
<dbReference type="SUPFAM" id="SSF88946">
    <property type="entry name" value="Sigma2 domain of RNA polymerase sigma factors"/>
    <property type="match status" value="1"/>
</dbReference>
<reference evidence="7 8" key="1">
    <citation type="journal article" date="1991" name="Int. J. Syst. Bacteriol.">
        <title>Description of the erythromycin-producing bacterium Arthrobacter sp. strain NRRL B-3381 as Aeromicrobium erythreum gen. nov., sp. nov.</title>
        <authorList>
            <person name="Miller E.S."/>
            <person name="Woese C.R."/>
            <person name="Brenner S."/>
        </authorList>
    </citation>
    <scope>NUCLEOTIDE SEQUENCE [LARGE SCALE GENOMIC DNA]</scope>
    <source>
        <strain evidence="7 8">AR18</strain>
    </source>
</reference>
<evidence type="ECO:0000259" key="6">
    <source>
        <dbReference type="Pfam" id="PF08281"/>
    </source>
</evidence>
<sequence>MDPRGFDVRAAYAAHGHDLLGFMVNAVRDRGLAEECVQETFTRAWQARERYDPARASQRTWLFAIARNVVVDAVRARARRPAPASGEQTEESATRDADLARLLDHVTLVWALAQLSEAHRRVVVAVRLEGFGYEELAERDGVPVATLRTRMFHALRALRAILDEGEESR</sequence>
<dbReference type="InterPro" id="IPR014284">
    <property type="entry name" value="RNA_pol_sigma-70_dom"/>
</dbReference>
<dbReference type="STRING" id="2041.AERYTH_11385"/>
<dbReference type="PANTHER" id="PTHR43133">
    <property type="entry name" value="RNA POLYMERASE ECF-TYPE SIGMA FACTO"/>
    <property type="match status" value="1"/>
</dbReference>
<dbReference type="InterPro" id="IPR036388">
    <property type="entry name" value="WH-like_DNA-bd_sf"/>
</dbReference>
<dbReference type="EMBL" id="CP011502">
    <property type="protein sequence ID" value="ALX05261.1"/>
    <property type="molecule type" value="Genomic_DNA"/>
</dbReference>
<comment type="similarity">
    <text evidence="1">Belongs to the sigma-70 factor family. ECF subfamily.</text>
</comment>
<evidence type="ECO:0000313" key="8">
    <source>
        <dbReference type="Proteomes" id="UP000067689"/>
    </source>
</evidence>
<gene>
    <name evidence="7" type="ORF">AERYTH_11385</name>
</gene>
<evidence type="ECO:0000256" key="1">
    <source>
        <dbReference type="ARBA" id="ARBA00010641"/>
    </source>
</evidence>
<dbReference type="Proteomes" id="UP000067689">
    <property type="component" value="Chromosome"/>
</dbReference>
<dbReference type="OrthoDB" id="9811152at2"/>
<keyword evidence="2" id="KW-0805">Transcription regulation</keyword>